<dbReference type="Proteomes" id="UP000178647">
    <property type="component" value="Unassembled WGS sequence"/>
</dbReference>
<feature type="domain" description="SpoVR protein-like N-terminal" evidence="1">
    <location>
        <begin position="527"/>
        <end position="591"/>
    </location>
</feature>
<evidence type="ECO:0000313" key="2">
    <source>
        <dbReference type="EMBL" id="OGZ24457.1"/>
    </source>
</evidence>
<evidence type="ECO:0000313" key="3">
    <source>
        <dbReference type="Proteomes" id="UP000178647"/>
    </source>
</evidence>
<organism evidence="2 3">
    <name type="scientific">Candidatus Nealsonbacteria bacterium RIFCSPLOWO2_01_FULL_43_32</name>
    <dbReference type="NCBI Taxonomy" id="1801672"/>
    <lineage>
        <taxon>Bacteria</taxon>
        <taxon>Candidatus Nealsoniibacteriota</taxon>
    </lineage>
</organism>
<dbReference type="PANTHER" id="PTHR30029:SF2">
    <property type="entry name" value="STAGE V SPORULATION PROTEIN R"/>
    <property type="match status" value="1"/>
</dbReference>
<dbReference type="AlphaFoldDB" id="A0A1G2EF96"/>
<gene>
    <name evidence="2" type="ORF">A2896_00810</name>
</gene>
<accession>A0A1G2EF96</accession>
<feature type="domain" description="SpoVR protein-like N-terminal" evidence="1">
    <location>
        <begin position="41"/>
        <end position="350"/>
    </location>
</feature>
<dbReference type="PANTHER" id="PTHR30029">
    <property type="entry name" value="STAGE V SPORULATION PROTEIN R"/>
    <property type="match status" value="1"/>
</dbReference>
<dbReference type="STRING" id="1801672.A2896_00810"/>
<protein>
    <recommendedName>
        <fullName evidence="1">SpoVR protein-like N-terminal domain-containing protein</fullName>
    </recommendedName>
</protein>
<sequence>MYGGKLPRRLKEAKYAIEQLMVDYFELWPFIKCPDGSRSEVIFEIVNWEQMSEIAAFGGFPTRYPHWRFGMEYNELSKGYAYGLQKIYEMVINNNPPFAYLLEANKMVDQKIVMPHVYAHCDFFFNNRFFKKSDRNALNMFANHAKKIDRIIENQGEEKVERWIDICLSLETLIDFNADAIVVHEKSVEKSAEETKEKSWDGRLPTKEYMDNFINPPEELEAQKKKIEETAEKEKEKERGLLFPPTPERDVMLFLAENSPLEPWQKEIFLIVREEAYYFVPQAQTKILNEGWATFWHSRAIAEIGVDEEIIDAADHTAGTMATTLYRINPYKLGRELLEDVVVRWDSHRRGKIYEECDDRTILEHWEAFVAFKNIYEDFGDSPEKLRKKWNEFLCFWKAVKEGRCDFPNAIYDLDRLLRHWHYYNTIEECLIEFEKSISDRFRLISDLNKKLQKVKNDGYTKGIEHYELAISLVKNYIKRLRRRKRVFMSLRKIQNEFNRGALSPEPFPLPDSFFLHAKKYPGKLEIGRGLKKIFEIRNIYQDTTAIDEFLTKELCKELRLFVFGRNPEKKLYEVTSKEFQAIKEALLLGLVNCGCPDIRVVNGNYNNRGELLLKHRFYGVEIFMVKTKLVMENIYKIYHNTINIETVIDNKPKRFSFDGKDFKEENI</sequence>
<dbReference type="EMBL" id="MHMH01000010">
    <property type="protein sequence ID" value="OGZ24457.1"/>
    <property type="molecule type" value="Genomic_DNA"/>
</dbReference>
<dbReference type="InterPro" id="IPR056174">
    <property type="entry name" value="SpoVR_N"/>
</dbReference>
<reference evidence="2 3" key="1">
    <citation type="journal article" date="2016" name="Nat. Commun.">
        <title>Thousands of microbial genomes shed light on interconnected biogeochemical processes in an aquifer system.</title>
        <authorList>
            <person name="Anantharaman K."/>
            <person name="Brown C.T."/>
            <person name="Hug L.A."/>
            <person name="Sharon I."/>
            <person name="Castelle C.J."/>
            <person name="Probst A.J."/>
            <person name="Thomas B.C."/>
            <person name="Singh A."/>
            <person name="Wilkins M.J."/>
            <person name="Karaoz U."/>
            <person name="Brodie E.L."/>
            <person name="Williams K.H."/>
            <person name="Hubbard S.S."/>
            <person name="Banfield J.F."/>
        </authorList>
    </citation>
    <scope>NUCLEOTIDE SEQUENCE [LARGE SCALE GENOMIC DNA]</scope>
</reference>
<proteinExistence type="predicted"/>
<dbReference type="InterPro" id="IPR007390">
    <property type="entry name" value="Spore_V_R"/>
</dbReference>
<comment type="caution">
    <text evidence="2">The sequence shown here is derived from an EMBL/GenBank/DDBJ whole genome shotgun (WGS) entry which is preliminary data.</text>
</comment>
<name>A0A1G2EF96_9BACT</name>
<evidence type="ECO:0000259" key="1">
    <source>
        <dbReference type="Pfam" id="PF04293"/>
    </source>
</evidence>
<dbReference type="Pfam" id="PF04293">
    <property type="entry name" value="SpoVR"/>
    <property type="match status" value="2"/>
</dbReference>